<dbReference type="Gene3D" id="3.90.1640.10">
    <property type="entry name" value="inorganic pyrophosphatase (n-terminal core)"/>
    <property type="match status" value="1"/>
</dbReference>
<dbReference type="EMBL" id="QGDO01000006">
    <property type="protein sequence ID" value="PWJ39227.1"/>
    <property type="molecule type" value="Genomic_DNA"/>
</dbReference>
<dbReference type="InterPro" id="IPR001667">
    <property type="entry name" value="DDH_dom"/>
</dbReference>
<dbReference type="OrthoDB" id="9803668at2"/>
<sequence>MYNFKDLQQYLATPRKAVILPHQKPDADALGSCLALASYLGKAGHNTTVISPNDYPTFLNWMEGHDKVVVYDNGNEEKSAKIIGEADIIFCLDFSSLNRVDKMENLVKAQLGKKKFVVIDHHQGKEDFADFELWDISAAATAQLIYEFILMDEGSHKIDIPMAANIYAGIMTDTGSFKYPGTSSRTHRIAADLKDLGLDTAKIHNLVYDNNSENRIKFLGFALNQRLTILRPLKAAYFAITEKDQQRFNTQTGDSEGVVNYALSIEGIRIAAFFKEQEGNVKISFRSIGDFSVAELAANYFNGGGHKNAAGGILRNSNLDIAIQTFEEALSSMLSVKIENQ</sequence>
<keyword evidence="4" id="KW-1185">Reference proteome</keyword>
<comment type="caution">
    <text evidence="3">The sequence shown here is derived from an EMBL/GenBank/DDBJ whole genome shotgun (WGS) entry which is preliminary data.</text>
</comment>
<evidence type="ECO:0000259" key="1">
    <source>
        <dbReference type="Pfam" id="PF01368"/>
    </source>
</evidence>
<dbReference type="Gene3D" id="3.10.310.30">
    <property type="match status" value="1"/>
</dbReference>
<dbReference type="SUPFAM" id="SSF64182">
    <property type="entry name" value="DHH phosphoesterases"/>
    <property type="match status" value="1"/>
</dbReference>
<dbReference type="Pfam" id="PF02272">
    <property type="entry name" value="DHHA1"/>
    <property type="match status" value="1"/>
</dbReference>
<name>A0A315Z5U7_SEDFL</name>
<gene>
    <name evidence="3" type="ORF">BC781_106128</name>
</gene>
<dbReference type="RefSeq" id="WP_109621064.1">
    <property type="nucleotide sequence ID" value="NZ_QGDO01000006.1"/>
</dbReference>
<reference evidence="3 4" key="1">
    <citation type="submission" date="2018-03" db="EMBL/GenBank/DDBJ databases">
        <title>Genomic Encyclopedia of Archaeal and Bacterial Type Strains, Phase II (KMG-II): from individual species to whole genera.</title>
        <authorList>
            <person name="Goeker M."/>
        </authorList>
    </citation>
    <scope>NUCLEOTIDE SEQUENCE [LARGE SCALE GENOMIC DNA]</scope>
    <source>
        <strain evidence="3 4">DSM 28229</strain>
    </source>
</reference>
<dbReference type="GO" id="GO:0003676">
    <property type="term" value="F:nucleic acid binding"/>
    <property type="evidence" value="ECO:0007669"/>
    <property type="project" value="InterPro"/>
</dbReference>
<protein>
    <submittedName>
        <fullName evidence="3">Phosphoesterase RecJ-like protein</fullName>
    </submittedName>
</protein>
<dbReference type="InterPro" id="IPR038763">
    <property type="entry name" value="DHH_sf"/>
</dbReference>
<dbReference type="PANTHER" id="PTHR47618:SF1">
    <property type="entry name" value="BIFUNCTIONAL OLIGORIBONUCLEASE AND PAP PHOSPHATASE NRNA"/>
    <property type="match status" value="1"/>
</dbReference>
<dbReference type="Proteomes" id="UP000245535">
    <property type="component" value="Unassembled WGS sequence"/>
</dbReference>
<feature type="domain" description="DHHA1" evidence="2">
    <location>
        <begin position="247"/>
        <end position="331"/>
    </location>
</feature>
<dbReference type="Pfam" id="PF01368">
    <property type="entry name" value="DHH"/>
    <property type="match status" value="1"/>
</dbReference>
<evidence type="ECO:0000259" key="2">
    <source>
        <dbReference type="Pfam" id="PF02272"/>
    </source>
</evidence>
<feature type="domain" description="DDH" evidence="1">
    <location>
        <begin position="17"/>
        <end position="170"/>
    </location>
</feature>
<dbReference type="InterPro" id="IPR003156">
    <property type="entry name" value="DHHA1_dom"/>
</dbReference>
<dbReference type="AlphaFoldDB" id="A0A315Z5U7"/>
<dbReference type="InterPro" id="IPR051319">
    <property type="entry name" value="Oligoribo/pAp-PDE_c-di-AMP_PDE"/>
</dbReference>
<evidence type="ECO:0000313" key="4">
    <source>
        <dbReference type="Proteomes" id="UP000245535"/>
    </source>
</evidence>
<organism evidence="3 4">
    <name type="scientific">Sediminitomix flava</name>
    <dbReference type="NCBI Taxonomy" id="379075"/>
    <lineage>
        <taxon>Bacteria</taxon>
        <taxon>Pseudomonadati</taxon>
        <taxon>Bacteroidota</taxon>
        <taxon>Cytophagia</taxon>
        <taxon>Cytophagales</taxon>
        <taxon>Flammeovirgaceae</taxon>
        <taxon>Sediminitomix</taxon>
    </lineage>
</organism>
<proteinExistence type="predicted"/>
<evidence type="ECO:0000313" key="3">
    <source>
        <dbReference type="EMBL" id="PWJ39227.1"/>
    </source>
</evidence>
<dbReference type="PANTHER" id="PTHR47618">
    <property type="entry name" value="BIFUNCTIONAL OLIGORIBONUCLEASE AND PAP PHOSPHATASE NRNA"/>
    <property type="match status" value="1"/>
</dbReference>
<accession>A0A315Z5U7</accession>